<evidence type="ECO:0000256" key="1">
    <source>
        <dbReference type="SAM" id="MobiDB-lite"/>
    </source>
</evidence>
<accession>W4FV82</accession>
<dbReference type="AlphaFoldDB" id="W4FV82"/>
<dbReference type="PANTHER" id="PTHR31827:SF1">
    <property type="entry name" value="EMB|CAB89363.1"/>
    <property type="match status" value="1"/>
</dbReference>
<sequence length="200" mass="22219">MPTLRFRVNITPMTGLKALSQDREIMDLLSTVFSQEFHYGTYESSTTITPFAVKSELCLVPPQPTVSDHSNDHSNDGNVHSSNSHNDPSPKRHCVRHGKGKRCRVEDCTSSVKLYGVCWKHGGSRLCQREGCNNHSKSRGLCWSHGGGKKCETPGCKKTGLRGGHCWAHGGGKRCRMQGCQQPAYERNDNLCYRHCDTGV</sequence>
<dbReference type="Pfam" id="PF24906">
    <property type="entry name" value="Zf_WRKY19"/>
    <property type="match status" value="3"/>
</dbReference>
<reference evidence="3" key="1">
    <citation type="submission" date="2013-12" db="EMBL/GenBank/DDBJ databases">
        <title>The Genome Sequence of Aphanomyces astaci APO3.</title>
        <authorList>
            <consortium name="The Broad Institute Genomics Platform"/>
            <person name="Russ C."/>
            <person name="Tyler B."/>
            <person name="van West P."/>
            <person name="Dieguez-Uribeondo J."/>
            <person name="Young S.K."/>
            <person name="Zeng Q."/>
            <person name="Gargeya S."/>
            <person name="Fitzgerald M."/>
            <person name="Abouelleil A."/>
            <person name="Alvarado L."/>
            <person name="Chapman S.B."/>
            <person name="Gainer-Dewar J."/>
            <person name="Goldberg J."/>
            <person name="Griggs A."/>
            <person name="Gujja S."/>
            <person name="Hansen M."/>
            <person name="Howarth C."/>
            <person name="Imamovic A."/>
            <person name="Ireland A."/>
            <person name="Larimer J."/>
            <person name="McCowan C."/>
            <person name="Murphy C."/>
            <person name="Pearson M."/>
            <person name="Poon T.W."/>
            <person name="Priest M."/>
            <person name="Roberts A."/>
            <person name="Saif S."/>
            <person name="Shea T."/>
            <person name="Sykes S."/>
            <person name="Wortman J."/>
            <person name="Nusbaum C."/>
            <person name="Birren B."/>
        </authorList>
    </citation>
    <scope>NUCLEOTIDE SEQUENCE [LARGE SCALE GENOMIC DNA]</scope>
    <source>
        <strain evidence="3">APO3</strain>
    </source>
</reference>
<evidence type="ECO:0000259" key="2">
    <source>
        <dbReference type="Pfam" id="PF24906"/>
    </source>
</evidence>
<feature type="domain" description="WRKY19-like zinc finger" evidence="2">
    <location>
        <begin position="125"/>
        <end position="147"/>
    </location>
</feature>
<feature type="domain" description="WRKY19-like zinc finger" evidence="2">
    <location>
        <begin position="148"/>
        <end position="171"/>
    </location>
</feature>
<dbReference type="OrthoDB" id="71706at2759"/>
<dbReference type="VEuPathDB" id="FungiDB:H257_13807"/>
<dbReference type="PANTHER" id="PTHR31827">
    <property type="entry name" value="EMB|CAB89363.1"/>
    <property type="match status" value="1"/>
</dbReference>
<feature type="region of interest" description="Disordered" evidence="1">
    <location>
        <begin position="64"/>
        <end position="96"/>
    </location>
</feature>
<dbReference type="RefSeq" id="XP_009839773.1">
    <property type="nucleotide sequence ID" value="XM_009841471.1"/>
</dbReference>
<gene>
    <name evidence="3" type="ORF">H257_13807</name>
</gene>
<proteinExistence type="predicted"/>
<name>W4FV82_APHAT</name>
<feature type="compositionally biased region" description="Polar residues" evidence="1">
    <location>
        <begin position="76"/>
        <end position="87"/>
    </location>
</feature>
<dbReference type="EMBL" id="KI913164">
    <property type="protein sequence ID" value="ETV70709.1"/>
    <property type="molecule type" value="Genomic_DNA"/>
</dbReference>
<evidence type="ECO:0000313" key="3">
    <source>
        <dbReference type="EMBL" id="ETV70709.1"/>
    </source>
</evidence>
<dbReference type="InterPro" id="IPR056866">
    <property type="entry name" value="Znf_WRKY19"/>
</dbReference>
<organism evidence="3">
    <name type="scientific">Aphanomyces astaci</name>
    <name type="common">Crayfish plague agent</name>
    <dbReference type="NCBI Taxonomy" id="112090"/>
    <lineage>
        <taxon>Eukaryota</taxon>
        <taxon>Sar</taxon>
        <taxon>Stramenopiles</taxon>
        <taxon>Oomycota</taxon>
        <taxon>Saprolegniomycetes</taxon>
        <taxon>Saprolegniales</taxon>
        <taxon>Verrucalvaceae</taxon>
        <taxon>Aphanomyces</taxon>
    </lineage>
</organism>
<protein>
    <recommendedName>
        <fullName evidence="2">WRKY19-like zinc finger domain-containing protein</fullName>
    </recommendedName>
</protein>
<feature type="domain" description="WRKY19-like zinc finger" evidence="2">
    <location>
        <begin position="100"/>
        <end position="123"/>
    </location>
</feature>
<dbReference type="GeneID" id="20815803"/>